<organism evidence="1">
    <name type="scientific">Pundamilia nyererei</name>
    <dbReference type="NCBI Taxonomy" id="303518"/>
    <lineage>
        <taxon>Eukaryota</taxon>
        <taxon>Metazoa</taxon>
        <taxon>Chordata</taxon>
        <taxon>Craniata</taxon>
        <taxon>Vertebrata</taxon>
        <taxon>Euteleostomi</taxon>
        <taxon>Actinopterygii</taxon>
        <taxon>Neopterygii</taxon>
        <taxon>Teleostei</taxon>
        <taxon>Neoteleostei</taxon>
        <taxon>Acanthomorphata</taxon>
        <taxon>Ovalentaria</taxon>
        <taxon>Cichlomorphae</taxon>
        <taxon>Cichliformes</taxon>
        <taxon>Cichlidae</taxon>
        <taxon>African cichlids</taxon>
        <taxon>Pseudocrenilabrinae</taxon>
        <taxon>Haplochromini</taxon>
        <taxon>Pundamilia</taxon>
    </lineage>
</organism>
<protein>
    <submittedName>
        <fullName evidence="1">Uncharacterized protein</fullName>
    </submittedName>
</protein>
<reference evidence="1" key="1">
    <citation type="submission" date="2023-09" db="UniProtKB">
        <authorList>
            <consortium name="Ensembl"/>
        </authorList>
    </citation>
    <scope>IDENTIFICATION</scope>
</reference>
<accession>A0A3B4G4U9</accession>
<evidence type="ECO:0000313" key="1">
    <source>
        <dbReference type="Ensembl" id="ENSPNYP00000016768.1"/>
    </source>
</evidence>
<sequence length="163" mass="17599">CFTNLKTLFHKRSCDGYIEIDEPWRNRAFASTPFTGYSQNDADFLGKWLRFTGIGGDTVVTSCLTVQTGATLVPIFIPFPLPTNLSLYPTNGTAKGCNENSFLVSVALCPGEFYVYKPEDPLPSCGPLGNCTAVGGCICNDGYEMPPDDPPTSTSYGCIGKKL</sequence>
<dbReference type="Ensembl" id="ENSPNYT00000017188.1">
    <property type="protein sequence ID" value="ENSPNYP00000016768.1"/>
    <property type="gene ID" value="ENSPNYG00000012711.1"/>
</dbReference>
<dbReference type="GeneTree" id="ENSGT00940000177484"/>
<dbReference type="AlphaFoldDB" id="A0A3B4G4U9"/>
<dbReference type="STRING" id="303518.ENSPNYP00000016768"/>
<name>A0A3B4G4U9_9CICH</name>
<proteinExistence type="predicted"/>